<organism evidence="1 2">
    <name type="scientific">Acidithiobacillus ferrooxidans</name>
    <name type="common">Thiobacillus ferrooxidans</name>
    <dbReference type="NCBI Taxonomy" id="920"/>
    <lineage>
        <taxon>Bacteria</taxon>
        <taxon>Pseudomonadati</taxon>
        <taxon>Pseudomonadota</taxon>
        <taxon>Acidithiobacillia</taxon>
        <taxon>Acidithiobacillales</taxon>
        <taxon>Acidithiobacillaceae</taxon>
        <taxon>Acidithiobacillus</taxon>
    </lineage>
</organism>
<dbReference type="EMBL" id="QKQP01000001">
    <property type="protein sequence ID" value="PZD82064.1"/>
    <property type="molecule type" value="Genomic_DNA"/>
</dbReference>
<evidence type="ECO:0000313" key="1">
    <source>
        <dbReference type="EMBL" id="PZD82064.1"/>
    </source>
</evidence>
<gene>
    <name evidence="1" type="ORF">DN052_03170</name>
</gene>
<evidence type="ECO:0000313" key="2">
    <source>
        <dbReference type="Proteomes" id="UP000248886"/>
    </source>
</evidence>
<protein>
    <submittedName>
        <fullName evidence="1">Uncharacterized protein</fullName>
    </submittedName>
</protein>
<name>A0A2W1KJS6_ACIFR</name>
<sequence>MPKVKQKITDCFRTFDEASAFCTTRSYLESLRKQGVNLSHALVQSFQRKTSQPTMDNLYPW</sequence>
<comment type="caution">
    <text evidence="1">The sequence shown here is derived from an EMBL/GenBank/DDBJ whole genome shotgun (WGS) entry which is preliminary data.</text>
</comment>
<proteinExistence type="predicted"/>
<accession>A0A2W1KJS6</accession>
<dbReference type="AlphaFoldDB" id="A0A2W1KJS6"/>
<reference evidence="1 2" key="1">
    <citation type="submission" date="2018-06" db="EMBL/GenBank/DDBJ databases">
        <title>Draft sequence of Acidithiobacillus ferrooxidans CCM 4253.</title>
        <authorList>
            <person name="Moya-Beltran A."/>
            <person name="Castro M."/>
            <person name="Covarrubias P.C."/>
            <person name="Issotta F."/>
            <person name="Janiczek O."/>
            <person name="Mandl M."/>
            <person name="Kucera J."/>
            <person name="Quatrini R."/>
        </authorList>
    </citation>
    <scope>NUCLEOTIDE SEQUENCE [LARGE SCALE GENOMIC DNA]</scope>
    <source>
        <strain evidence="1 2">CCM 4253</strain>
    </source>
</reference>
<dbReference type="Proteomes" id="UP000248886">
    <property type="component" value="Unassembled WGS sequence"/>
</dbReference>